<evidence type="ECO:0000256" key="1">
    <source>
        <dbReference type="ARBA" id="ARBA00004571"/>
    </source>
</evidence>
<dbReference type="Pfam" id="PF07715">
    <property type="entry name" value="Plug"/>
    <property type="match status" value="1"/>
</dbReference>
<keyword evidence="4 8" id="KW-0812">Transmembrane</keyword>
<gene>
    <name evidence="12" type="ORF">SAMN02927921_00430</name>
</gene>
<sequence>MLHVWECFLFLRHINSSIMQDRLYIIFIFFAVFSFDLHDLRAQERVTKDSLAVIELLETIVVGDASPGAKRIVGKREYLDDEKINMVRSQTLGAALSHIPGVQNSYFGPNSGTPVIRSMSGNRVKVLSNGAVLNNLSGISPNLDVQIDTDNLLGIEVYKGNAAVLYGGRAIGGAVNMHDNTIPSALFPEEVQGHAIVEAGTNSGYRQAVNINGNLGKYWAWHIGGMNRRNDDLKIPGNTKAPIAYDPDIDDLTQSLAQVYVDAENIRNLSLYPYLSQYVMDRLGDPKWGLTQDDLYTFDEYSYVNGENIRNPDNEYYVAGQDPDTPLYNKVVHGIYDYAPVTKGIMPNSHARSKAVNFGTSYIRNNFRMGIGYRYVERYYGIPGFALTSRPSHNHGHDHSHDHNHHTAERAHEYAPINTSGISHSTLLESEYKPVETIFSTIRLNYVMQVSDDRELVGSAPGNKFDSNRHTVRIEAEQKAWKFGKGLSGIDYAYFRMKGEGEQRYLPNNQSREFGVFTLQQLNYHSLMLNLGYRYDRVSRRVLSDPDYKTGRGLAGGELSDRNFGLNQFTGDLRWNFWKAGFMNISFNHAERAPEVNELYAGNDHFAIMIEENGDDRLDKETARTYEFGGGVDYGRWHASLTYYHTFFDDYLYLAHTGISRSGGFLVKEWRGSDTEISGWEATLNYRYTWGKENSWEISSFFDLVKNKNTSDDPVRKWAEGDYMPNLPTSRYNFSSTIVVGKFLLYMAFERYGKQRYLGKNINPEPPMPAYSLLSGRFAYRFQIKQYALEVYAFGSNLLNAEARPQNSYLKYLAPLPGRNITIGLKAIL</sequence>
<keyword evidence="13" id="KW-1185">Reference proteome</keyword>
<dbReference type="Pfam" id="PF00593">
    <property type="entry name" value="TonB_dep_Rec_b-barrel"/>
    <property type="match status" value="1"/>
</dbReference>
<dbReference type="PANTHER" id="PTHR30069:SF40">
    <property type="entry name" value="TONB-DEPENDENT RECEPTOR NMB0964-RELATED"/>
    <property type="match status" value="1"/>
</dbReference>
<feature type="domain" description="TonB-dependent receptor plug" evidence="11">
    <location>
        <begin position="76"/>
        <end position="174"/>
    </location>
</feature>
<evidence type="ECO:0000259" key="11">
    <source>
        <dbReference type="Pfam" id="PF07715"/>
    </source>
</evidence>
<dbReference type="STRING" id="1150368.SAMN02927921_00430"/>
<feature type="domain" description="TonB-dependent receptor-like beta-barrel" evidence="10">
    <location>
        <begin position="355"/>
        <end position="798"/>
    </location>
</feature>
<comment type="similarity">
    <text evidence="8 9">Belongs to the TonB-dependent receptor family.</text>
</comment>
<evidence type="ECO:0000256" key="7">
    <source>
        <dbReference type="ARBA" id="ARBA00023237"/>
    </source>
</evidence>
<dbReference type="InterPro" id="IPR012910">
    <property type="entry name" value="Plug_dom"/>
</dbReference>
<dbReference type="EMBL" id="FPJE01000002">
    <property type="protein sequence ID" value="SFW18820.1"/>
    <property type="molecule type" value="Genomic_DNA"/>
</dbReference>
<keyword evidence="3 8" id="KW-1134">Transmembrane beta strand</keyword>
<dbReference type="SUPFAM" id="SSF56935">
    <property type="entry name" value="Porins"/>
    <property type="match status" value="1"/>
</dbReference>
<evidence type="ECO:0000256" key="4">
    <source>
        <dbReference type="ARBA" id="ARBA00022692"/>
    </source>
</evidence>
<dbReference type="InterPro" id="IPR000531">
    <property type="entry name" value="Beta-barrel_TonB"/>
</dbReference>
<evidence type="ECO:0000259" key="10">
    <source>
        <dbReference type="Pfam" id="PF00593"/>
    </source>
</evidence>
<proteinExistence type="inferred from homology"/>
<evidence type="ECO:0000256" key="8">
    <source>
        <dbReference type="PROSITE-ProRule" id="PRU01360"/>
    </source>
</evidence>
<dbReference type="Gene3D" id="2.40.170.20">
    <property type="entry name" value="TonB-dependent receptor, beta-barrel domain"/>
    <property type="match status" value="1"/>
</dbReference>
<evidence type="ECO:0000256" key="3">
    <source>
        <dbReference type="ARBA" id="ARBA00022452"/>
    </source>
</evidence>
<dbReference type="GO" id="GO:0044718">
    <property type="term" value="P:siderophore transmembrane transport"/>
    <property type="evidence" value="ECO:0007669"/>
    <property type="project" value="TreeGrafter"/>
</dbReference>
<dbReference type="Proteomes" id="UP000182248">
    <property type="component" value="Unassembled WGS sequence"/>
</dbReference>
<organism evidence="12 13">
    <name type="scientific">Sinomicrobium oceani</name>
    <dbReference type="NCBI Taxonomy" id="1150368"/>
    <lineage>
        <taxon>Bacteria</taxon>
        <taxon>Pseudomonadati</taxon>
        <taxon>Bacteroidota</taxon>
        <taxon>Flavobacteriia</taxon>
        <taxon>Flavobacteriales</taxon>
        <taxon>Flavobacteriaceae</taxon>
        <taxon>Sinomicrobium</taxon>
    </lineage>
</organism>
<dbReference type="GO" id="GO:0015344">
    <property type="term" value="F:siderophore uptake transmembrane transporter activity"/>
    <property type="evidence" value="ECO:0007669"/>
    <property type="project" value="TreeGrafter"/>
</dbReference>
<evidence type="ECO:0000256" key="2">
    <source>
        <dbReference type="ARBA" id="ARBA00022448"/>
    </source>
</evidence>
<dbReference type="AlphaFoldDB" id="A0A1K1M6P9"/>
<evidence type="ECO:0000256" key="9">
    <source>
        <dbReference type="RuleBase" id="RU003357"/>
    </source>
</evidence>
<dbReference type="PANTHER" id="PTHR30069">
    <property type="entry name" value="TONB-DEPENDENT OUTER MEMBRANE RECEPTOR"/>
    <property type="match status" value="1"/>
</dbReference>
<name>A0A1K1M6P9_9FLAO</name>
<evidence type="ECO:0000313" key="12">
    <source>
        <dbReference type="EMBL" id="SFW18820.1"/>
    </source>
</evidence>
<keyword evidence="2 8" id="KW-0813">Transport</keyword>
<keyword evidence="5 9" id="KW-0798">TonB box</keyword>
<reference evidence="12 13" key="1">
    <citation type="submission" date="2016-11" db="EMBL/GenBank/DDBJ databases">
        <authorList>
            <person name="Jaros S."/>
            <person name="Januszkiewicz K."/>
            <person name="Wedrychowicz H."/>
        </authorList>
    </citation>
    <scope>NUCLEOTIDE SEQUENCE [LARGE SCALE GENOMIC DNA]</scope>
    <source>
        <strain evidence="12 13">CGMCC 1.12145</strain>
    </source>
</reference>
<keyword evidence="7 8" id="KW-0998">Cell outer membrane</keyword>
<dbReference type="PROSITE" id="PS52016">
    <property type="entry name" value="TONB_DEPENDENT_REC_3"/>
    <property type="match status" value="1"/>
</dbReference>
<evidence type="ECO:0000313" key="13">
    <source>
        <dbReference type="Proteomes" id="UP000182248"/>
    </source>
</evidence>
<dbReference type="InterPro" id="IPR039426">
    <property type="entry name" value="TonB-dep_rcpt-like"/>
</dbReference>
<keyword evidence="6 8" id="KW-0472">Membrane</keyword>
<dbReference type="Gene3D" id="2.170.130.10">
    <property type="entry name" value="TonB-dependent receptor, plug domain"/>
    <property type="match status" value="1"/>
</dbReference>
<evidence type="ECO:0000256" key="6">
    <source>
        <dbReference type="ARBA" id="ARBA00023136"/>
    </source>
</evidence>
<dbReference type="GO" id="GO:0009279">
    <property type="term" value="C:cell outer membrane"/>
    <property type="evidence" value="ECO:0007669"/>
    <property type="project" value="UniProtKB-SubCell"/>
</dbReference>
<dbReference type="InterPro" id="IPR036942">
    <property type="entry name" value="Beta-barrel_TonB_sf"/>
</dbReference>
<accession>A0A1K1M6P9</accession>
<dbReference type="InterPro" id="IPR037066">
    <property type="entry name" value="Plug_dom_sf"/>
</dbReference>
<evidence type="ECO:0000256" key="5">
    <source>
        <dbReference type="ARBA" id="ARBA00023077"/>
    </source>
</evidence>
<protein>
    <submittedName>
        <fullName evidence="12">Iron complex outermembrane recepter protein</fullName>
    </submittedName>
</protein>
<comment type="subcellular location">
    <subcellularLocation>
        <location evidence="1 8">Cell outer membrane</location>
        <topology evidence="1 8">Multi-pass membrane protein</topology>
    </subcellularLocation>
</comment>